<feature type="transmembrane region" description="Helical" evidence="3">
    <location>
        <begin position="12"/>
        <end position="30"/>
    </location>
</feature>
<dbReference type="SUPFAM" id="SSF111369">
    <property type="entry name" value="HlyD-like secretion proteins"/>
    <property type="match status" value="1"/>
</dbReference>
<comment type="similarity">
    <text evidence="1">Belongs to the membrane fusion protein (MFP) (TC 8.A.1) family.</text>
</comment>
<name>A0A1H2E3X8_9BACT</name>
<evidence type="ECO:0000256" key="1">
    <source>
        <dbReference type="ARBA" id="ARBA00009477"/>
    </source>
</evidence>
<dbReference type="RefSeq" id="WP_014955930.1">
    <property type="nucleotide sequence ID" value="NZ_FNLL01000002.1"/>
</dbReference>
<dbReference type="GO" id="GO:0015562">
    <property type="term" value="F:efflux transmembrane transporter activity"/>
    <property type="evidence" value="ECO:0007669"/>
    <property type="project" value="TreeGrafter"/>
</dbReference>
<keyword evidence="3" id="KW-0472">Membrane</keyword>
<dbReference type="Proteomes" id="UP000199608">
    <property type="component" value="Unassembled WGS sequence"/>
</dbReference>
<reference evidence="6" key="1">
    <citation type="submission" date="2016-10" db="EMBL/GenBank/DDBJ databases">
        <authorList>
            <person name="Varghese N."/>
            <person name="Submissions S."/>
        </authorList>
    </citation>
    <scope>NUCLEOTIDE SEQUENCE [LARGE SCALE GENOMIC DNA]</scope>
    <source>
        <strain evidence="6">DSM 3384</strain>
    </source>
</reference>
<dbReference type="Gene3D" id="2.40.30.170">
    <property type="match status" value="1"/>
</dbReference>
<dbReference type="PANTHER" id="PTHR30469:SF15">
    <property type="entry name" value="HLYD FAMILY OF SECRETION PROTEINS"/>
    <property type="match status" value="1"/>
</dbReference>
<dbReference type="PROSITE" id="PS50890">
    <property type="entry name" value="PUA"/>
    <property type="match status" value="1"/>
</dbReference>
<dbReference type="Pfam" id="PF25917">
    <property type="entry name" value="BSH_RND"/>
    <property type="match status" value="1"/>
</dbReference>
<dbReference type="Gene3D" id="2.40.50.100">
    <property type="match status" value="1"/>
</dbReference>
<keyword evidence="6" id="KW-1185">Reference proteome</keyword>
<dbReference type="InterPro" id="IPR006143">
    <property type="entry name" value="RND_pump_MFP"/>
</dbReference>
<sequence>MKISNRLKKWLVFGVTTVICTGIVVTLYSMEPDNQVELKEAAALKNVTIQEILPGIHQPWIKVYGEAASKWSTTLRSQVNGPIVHINENLQPGKHIKAGEIILEIDTVEYQANLAIAQLELENARVNLLKTQRQADQAMLDWKRSGFGDTPSSSLVFYEPQLAAAKAQVVSAKKTLKKAKKDLEYTRITSPYSGLVVERFADKGETLFSGDSIVKIESAEDIEIRVNLGIDQVRRIGDWQNAQVKIFDPTGKAQWIGKIVRSSGILDTKTRLQGFYIVPAKKSSGILPGMFVTASICGKKQENLLALPESSLTRDGYIWYTDDNDLLRNIKAAVTFYEQGRVYIKNTGHFDHIRVVVSPIQAYISGTKVNPVLEGES</sequence>
<dbReference type="EMBL" id="FNLL01000002">
    <property type="protein sequence ID" value="SDT89709.1"/>
    <property type="molecule type" value="Genomic_DNA"/>
</dbReference>
<dbReference type="NCBIfam" id="TIGR01730">
    <property type="entry name" value="RND_mfp"/>
    <property type="match status" value="1"/>
</dbReference>
<evidence type="ECO:0000259" key="4">
    <source>
        <dbReference type="Pfam" id="PF25917"/>
    </source>
</evidence>
<accession>A0A1H2E3X8</accession>
<feature type="coiled-coil region" evidence="2">
    <location>
        <begin position="114"/>
        <end position="182"/>
    </location>
</feature>
<dbReference type="Gene3D" id="1.10.287.470">
    <property type="entry name" value="Helix hairpin bin"/>
    <property type="match status" value="1"/>
</dbReference>
<dbReference type="InterPro" id="IPR058625">
    <property type="entry name" value="MdtA-like_BSH"/>
</dbReference>
<gene>
    <name evidence="5" type="ORF">SAMN04487931_102471</name>
</gene>
<evidence type="ECO:0000313" key="6">
    <source>
        <dbReference type="Proteomes" id="UP000199608"/>
    </source>
</evidence>
<evidence type="ECO:0000256" key="3">
    <source>
        <dbReference type="SAM" id="Phobius"/>
    </source>
</evidence>
<organism evidence="5 6">
    <name type="scientific">Desulfobacula phenolica</name>
    <dbReference type="NCBI Taxonomy" id="90732"/>
    <lineage>
        <taxon>Bacteria</taxon>
        <taxon>Pseudomonadati</taxon>
        <taxon>Thermodesulfobacteriota</taxon>
        <taxon>Desulfobacteria</taxon>
        <taxon>Desulfobacterales</taxon>
        <taxon>Desulfobacteraceae</taxon>
        <taxon>Desulfobacula</taxon>
    </lineage>
</organism>
<dbReference type="AlphaFoldDB" id="A0A1H2E3X8"/>
<keyword evidence="2" id="KW-0175">Coiled coil</keyword>
<protein>
    <submittedName>
        <fullName evidence="5">RND family efflux transporter, MFP subunit</fullName>
    </submittedName>
</protein>
<keyword evidence="3" id="KW-1133">Transmembrane helix</keyword>
<dbReference type="GO" id="GO:1990281">
    <property type="term" value="C:efflux pump complex"/>
    <property type="evidence" value="ECO:0007669"/>
    <property type="project" value="TreeGrafter"/>
</dbReference>
<dbReference type="PANTHER" id="PTHR30469">
    <property type="entry name" value="MULTIDRUG RESISTANCE PROTEIN MDTA"/>
    <property type="match status" value="1"/>
</dbReference>
<evidence type="ECO:0000313" key="5">
    <source>
        <dbReference type="EMBL" id="SDT89709.1"/>
    </source>
</evidence>
<proteinExistence type="inferred from homology"/>
<keyword evidence="3" id="KW-0812">Transmembrane</keyword>
<feature type="domain" description="Multidrug resistance protein MdtA-like barrel-sandwich hybrid" evidence="4">
    <location>
        <begin position="74"/>
        <end position="212"/>
    </location>
</feature>
<evidence type="ECO:0000256" key="2">
    <source>
        <dbReference type="SAM" id="Coils"/>
    </source>
</evidence>